<dbReference type="InterPro" id="IPR055445">
    <property type="entry name" value="ARM_ARMC5"/>
</dbReference>
<dbReference type="InterPro" id="IPR011989">
    <property type="entry name" value="ARM-like"/>
</dbReference>
<dbReference type="PANTHER" id="PTHR23312:SF8">
    <property type="entry name" value="ARMADILLO REPEAT-CONTAINING PROTEIN 5"/>
    <property type="match status" value="1"/>
</dbReference>
<dbReference type="SUPFAM" id="SSF48371">
    <property type="entry name" value="ARM repeat"/>
    <property type="match status" value="1"/>
</dbReference>
<organism evidence="4 5">
    <name type="scientific">Crotalus adamanteus</name>
    <name type="common">Eastern diamondback rattlesnake</name>
    <dbReference type="NCBI Taxonomy" id="8729"/>
    <lineage>
        <taxon>Eukaryota</taxon>
        <taxon>Metazoa</taxon>
        <taxon>Chordata</taxon>
        <taxon>Craniata</taxon>
        <taxon>Vertebrata</taxon>
        <taxon>Euteleostomi</taxon>
        <taxon>Lepidosauria</taxon>
        <taxon>Squamata</taxon>
        <taxon>Bifurcata</taxon>
        <taxon>Unidentata</taxon>
        <taxon>Episquamata</taxon>
        <taxon>Toxicofera</taxon>
        <taxon>Serpentes</taxon>
        <taxon>Colubroidea</taxon>
        <taxon>Viperidae</taxon>
        <taxon>Crotalinae</taxon>
        <taxon>Crotalus</taxon>
    </lineage>
</organism>
<evidence type="ECO:0000259" key="3">
    <source>
        <dbReference type="Pfam" id="PF24768"/>
    </source>
</evidence>
<dbReference type="EMBL" id="JAOTOJ010000008">
    <property type="protein sequence ID" value="KAK9397634.1"/>
    <property type="molecule type" value="Genomic_DNA"/>
</dbReference>
<feature type="repeat" description="ARM" evidence="1">
    <location>
        <begin position="103"/>
        <end position="146"/>
    </location>
</feature>
<dbReference type="InterPro" id="IPR000225">
    <property type="entry name" value="Armadillo"/>
</dbReference>
<dbReference type="Proteomes" id="UP001474421">
    <property type="component" value="Unassembled WGS sequence"/>
</dbReference>
<proteinExistence type="predicted"/>
<feature type="region of interest" description="Disordered" evidence="2">
    <location>
        <begin position="230"/>
        <end position="257"/>
    </location>
</feature>
<dbReference type="GO" id="GO:0009653">
    <property type="term" value="P:anatomical structure morphogenesis"/>
    <property type="evidence" value="ECO:0007669"/>
    <property type="project" value="TreeGrafter"/>
</dbReference>
<dbReference type="PROSITE" id="PS50176">
    <property type="entry name" value="ARM_REPEAT"/>
    <property type="match status" value="1"/>
</dbReference>
<evidence type="ECO:0000313" key="4">
    <source>
        <dbReference type="EMBL" id="KAK9397634.1"/>
    </source>
</evidence>
<sequence length="257" mass="26596">MAAPASRGSGGGACNPTGSLDYCLAQLQRGTEPGLGKALLALRTQHIKETGGIARFRTHGGLAPLLGILSGSPRPRRTLDLALSILGNCCTEGGSRTQVRELGGIPPLVIILKSLAVESILNRTARALGNLAVDLENCQAIHEAGAVSQLIQVLTTSQDSECLQSVIRAIRYLADTPAHRLSLAQQGAVRPIAERLVSSLEDGPLIAAVVRALVELTKGCSRDCAEQLSLGGGGGAPRNLSWPRETGGAGIGPRGPR</sequence>
<dbReference type="SMART" id="SM00185">
    <property type="entry name" value="ARM"/>
    <property type="match status" value="3"/>
</dbReference>
<dbReference type="Gene3D" id="1.25.10.10">
    <property type="entry name" value="Leucine-rich Repeat Variant"/>
    <property type="match status" value="1"/>
</dbReference>
<evidence type="ECO:0000313" key="5">
    <source>
        <dbReference type="Proteomes" id="UP001474421"/>
    </source>
</evidence>
<dbReference type="Pfam" id="PF24768">
    <property type="entry name" value="ARM_ARMC5"/>
    <property type="match status" value="1"/>
</dbReference>
<accession>A0AAW1B675</accession>
<name>A0AAW1B675_CROAD</name>
<feature type="domain" description="ARMC5-like ARM-repeats" evidence="3">
    <location>
        <begin position="77"/>
        <end position="232"/>
    </location>
</feature>
<dbReference type="GO" id="GO:0005829">
    <property type="term" value="C:cytosol"/>
    <property type="evidence" value="ECO:0007669"/>
    <property type="project" value="TreeGrafter"/>
</dbReference>
<dbReference type="PANTHER" id="PTHR23312">
    <property type="entry name" value="ARMC5 ARMADILLO REPEAT-CONTAINING -RELATED"/>
    <property type="match status" value="1"/>
</dbReference>
<evidence type="ECO:0000256" key="2">
    <source>
        <dbReference type="SAM" id="MobiDB-lite"/>
    </source>
</evidence>
<reference evidence="4 5" key="1">
    <citation type="journal article" date="2024" name="Proc. Natl. Acad. Sci. U.S.A.">
        <title>The genetic regulatory architecture and epigenomic basis for age-related changes in rattlesnake venom.</title>
        <authorList>
            <person name="Hogan M.P."/>
            <person name="Holding M.L."/>
            <person name="Nystrom G.S."/>
            <person name="Colston T.J."/>
            <person name="Bartlett D.A."/>
            <person name="Mason A.J."/>
            <person name="Ellsworth S.A."/>
            <person name="Rautsaw R.M."/>
            <person name="Lawrence K.C."/>
            <person name="Strickland J.L."/>
            <person name="He B."/>
            <person name="Fraser P."/>
            <person name="Margres M.J."/>
            <person name="Gilbert D.M."/>
            <person name="Gibbs H.L."/>
            <person name="Parkinson C.L."/>
            <person name="Rokyta D.R."/>
        </authorList>
    </citation>
    <scope>NUCLEOTIDE SEQUENCE [LARGE SCALE GENOMIC DNA]</scope>
    <source>
        <strain evidence="4">DRR0105</strain>
    </source>
</reference>
<comment type="caution">
    <text evidence="4">The sequence shown here is derived from an EMBL/GenBank/DDBJ whole genome shotgun (WGS) entry which is preliminary data.</text>
</comment>
<feature type="compositionally biased region" description="Gly residues" evidence="2">
    <location>
        <begin position="247"/>
        <end position="257"/>
    </location>
</feature>
<gene>
    <name evidence="4" type="ORF">NXF25_020995</name>
</gene>
<dbReference type="AlphaFoldDB" id="A0AAW1B675"/>
<keyword evidence="5" id="KW-1185">Reference proteome</keyword>
<dbReference type="InterPro" id="IPR016024">
    <property type="entry name" value="ARM-type_fold"/>
</dbReference>
<evidence type="ECO:0000256" key="1">
    <source>
        <dbReference type="PROSITE-ProRule" id="PRU00259"/>
    </source>
</evidence>
<protein>
    <submittedName>
        <fullName evidence="4">Armadillo repeat-containing protein 5</fullName>
    </submittedName>
</protein>